<accession>A0ACC2DB54</accession>
<reference evidence="2" key="1">
    <citation type="journal article" date="2024" name="Proc. Natl. Acad. Sci. U.S.A.">
        <title>Extraordinary preservation of gene collinearity over three hundred million years revealed in homosporous lycophytes.</title>
        <authorList>
            <person name="Li C."/>
            <person name="Wickell D."/>
            <person name="Kuo L.Y."/>
            <person name="Chen X."/>
            <person name="Nie B."/>
            <person name="Liao X."/>
            <person name="Peng D."/>
            <person name="Ji J."/>
            <person name="Jenkins J."/>
            <person name="Williams M."/>
            <person name="Shu S."/>
            <person name="Plott C."/>
            <person name="Barry K."/>
            <person name="Rajasekar S."/>
            <person name="Grimwood J."/>
            <person name="Han X."/>
            <person name="Sun S."/>
            <person name="Hou Z."/>
            <person name="He W."/>
            <person name="Dai G."/>
            <person name="Sun C."/>
            <person name="Schmutz J."/>
            <person name="Leebens-Mack J.H."/>
            <person name="Li F.W."/>
            <person name="Wang L."/>
        </authorList>
    </citation>
    <scope>NUCLEOTIDE SEQUENCE [LARGE SCALE GENOMIC DNA]</scope>
    <source>
        <strain evidence="2">cv. PW_Plant_1</strain>
    </source>
</reference>
<sequence>MKEVHEEDGEAMQSEDESEHDGYLAEEEEDDEDANDSEGDDANGDKGVHNGGLPSAFGRAFGKIMKKPIPTHDTMGPVLAAQKHLIAKKLEEESNSQQVKSQSRKQKRALREVGHVLPQSYIDTKEIQLIRLATKGVVTLFNAVNKAQRVQANLVEIYLAVLPKVQ</sequence>
<evidence type="ECO:0000313" key="2">
    <source>
        <dbReference type="Proteomes" id="UP001162992"/>
    </source>
</evidence>
<dbReference type="EMBL" id="CM055097">
    <property type="protein sequence ID" value="KAJ7551520.1"/>
    <property type="molecule type" value="Genomic_DNA"/>
</dbReference>
<name>A0ACC2DB54_DIPCM</name>
<comment type="caution">
    <text evidence="1">The sequence shown here is derived from an EMBL/GenBank/DDBJ whole genome shotgun (WGS) entry which is preliminary data.</text>
</comment>
<gene>
    <name evidence="1" type="ORF">O6H91_06G018600</name>
</gene>
<proteinExistence type="predicted"/>
<organism evidence="1 2">
    <name type="scientific">Diphasiastrum complanatum</name>
    <name type="common">Issler's clubmoss</name>
    <name type="synonym">Lycopodium complanatum</name>
    <dbReference type="NCBI Taxonomy" id="34168"/>
    <lineage>
        <taxon>Eukaryota</taxon>
        <taxon>Viridiplantae</taxon>
        <taxon>Streptophyta</taxon>
        <taxon>Embryophyta</taxon>
        <taxon>Tracheophyta</taxon>
        <taxon>Lycopodiopsida</taxon>
        <taxon>Lycopodiales</taxon>
        <taxon>Lycopodiaceae</taxon>
        <taxon>Lycopodioideae</taxon>
        <taxon>Diphasiastrum</taxon>
    </lineage>
</organism>
<dbReference type="Proteomes" id="UP001162992">
    <property type="component" value="Chromosome 6"/>
</dbReference>
<evidence type="ECO:0000313" key="1">
    <source>
        <dbReference type="EMBL" id="KAJ7551520.1"/>
    </source>
</evidence>
<keyword evidence="2" id="KW-1185">Reference proteome</keyword>
<protein>
    <submittedName>
        <fullName evidence="1">Uncharacterized protein</fullName>
    </submittedName>
</protein>